<dbReference type="AlphaFoldDB" id="A0AAD7XK33"/>
<proteinExistence type="predicted"/>
<dbReference type="CDD" id="cd00299">
    <property type="entry name" value="GST_C_family"/>
    <property type="match status" value="1"/>
</dbReference>
<dbReference type="InterPro" id="IPR004045">
    <property type="entry name" value="Glutathione_S-Trfase_N"/>
</dbReference>
<dbReference type="CDD" id="cd00570">
    <property type="entry name" value="GST_N_family"/>
    <property type="match status" value="1"/>
</dbReference>
<evidence type="ECO:0000313" key="4">
    <source>
        <dbReference type="Proteomes" id="UP001230188"/>
    </source>
</evidence>
<reference evidence="3" key="1">
    <citation type="submission" date="2023-01" db="EMBL/GenBank/DDBJ databases">
        <title>Metagenome sequencing of chrysophaentin producing Chrysophaeum taylorii.</title>
        <authorList>
            <person name="Davison J."/>
            <person name="Bewley C."/>
        </authorList>
    </citation>
    <scope>NUCLEOTIDE SEQUENCE</scope>
    <source>
        <strain evidence="3">NIES-1699</strain>
    </source>
</reference>
<evidence type="ECO:0000259" key="2">
    <source>
        <dbReference type="Pfam" id="PF13409"/>
    </source>
</evidence>
<dbReference type="Gene3D" id="1.20.1050.10">
    <property type="match status" value="1"/>
</dbReference>
<dbReference type="InterPro" id="IPR036249">
    <property type="entry name" value="Thioredoxin-like_sf"/>
</dbReference>
<protein>
    <recommendedName>
        <fullName evidence="2">GST N-terminal domain-containing protein</fullName>
    </recommendedName>
</protein>
<keyword evidence="4" id="KW-1185">Reference proteome</keyword>
<comment type="caution">
    <text evidence="3">The sequence shown here is derived from an EMBL/GenBank/DDBJ whole genome shotgun (WGS) entry which is preliminary data.</text>
</comment>
<accession>A0AAD7XK33</accession>
<dbReference type="Pfam" id="PF13410">
    <property type="entry name" value="GST_C_2"/>
    <property type="match status" value="1"/>
</dbReference>
<dbReference type="GO" id="GO:0005737">
    <property type="term" value="C:cytoplasm"/>
    <property type="evidence" value="ECO:0007669"/>
    <property type="project" value="TreeGrafter"/>
</dbReference>
<feature type="domain" description="GST N-terminal" evidence="2">
    <location>
        <begin position="62"/>
        <end position="122"/>
    </location>
</feature>
<dbReference type="Proteomes" id="UP001230188">
    <property type="component" value="Unassembled WGS sequence"/>
</dbReference>
<evidence type="ECO:0000313" key="3">
    <source>
        <dbReference type="EMBL" id="KAJ8605498.1"/>
    </source>
</evidence>
<dbReference type="EMBL" id="JAQMWT010000314">
    <property type="protein sequence ID" value="KAJ8605498.1"/>
    <property type="molecule type" value="Genomic_DNA"/>
</dbReference>
<dbReference type="Pfam" id="PF13409">
    <property type="entry name" value="GST_N_2"/>
    <property type="match status" value="1"/>
</dbReference>
<name>A0AAD7XK33_9STRA</name>
<dbReference type="PANTHER" id="PTHR43968">
    <property type="match status" value="1"/>
</dbReference>
<dbReference type="InterPro" id="IPR050983">
    <property type="entry name" value="GST_Omega/HSP26"/>
</dbReference>
<feature type="chain" id="PRO_5041983341" description="GST N-terminal domain-containing protein" evidence="1">
    <location>
        <begin position="17"/>
        <end position="390"/>
    </location>
</feature>
<evidence type="ECO:0000256" key="1">
    <source>
        <dbReference type="SAM" id="SignalP"/>
    </source>
</evidence>
<dbReference type="InterPro" id="IPR036282">
    <property type="entry name" value="Glutathione-S-Trfase_C_sf"/>
</dbReference>
<gene>
    <name evidence="3" type="ORF">CTAYLR_000017</name>
</gene>
<sequence>MLLLVLFFVRSSSAAAAAPSWSDLSAALPSLSSPPAVVIDTVHHVTPPEVEGIVLYRERNGWCPYSERAWLALELTGATYTTVLIDNIGGRPPWFSGTTPRLRWSDGTETGESMDIAREVDEKLGNGTLYAARDVKRVVAAFRDTFPRGTRPSSRSAFLFRGNGPVPRREFERTLAATDELIALRGGPFLCGPALSAADVAWAPFLERYDAQLPLLHPGLSSRSYPRLAAWFDAMDACPEYFARVKGDHRSWAKVLRQAGFGNAGIAPKVSLPETVDDPGDLAVWRAYARGRNDVGTTPSREVATRLVRNRDAILRDAVRTGAVRDLEVADDGLRRCVAYFLDDDAVDDPDNANAALVARYLSDRVCVPRDMGAPPAAALHALNAKLSSY</sequence>
<keyword evidence="1" id="KW-0732">Signal</keyword>
<feature type="signal peptide" evidence="1">
    <location>
        <begin position="1"/>
        <end position="16"/>
    </location>
</feature>
<dbReference type="Gene3D" id="3.40.30.10">
    <property type="entry name" value="Glutaredoxin"/>
    <property type="match status" value="1"/>
</dbReference>
<dbReference type="SUPFAM" id="SSF52833">
    <property type="entry name" value="Thioredoxin-like"/>
    <property type="match status" value="1"/>
</dbReference>
<organism evidence="3 4">
    <name type="scientific">Chrysophaeum taylorii</name>
    <dbReference type="NCBI Taxonomy" id="2483200"/>
    <lineage>
        <taxon>Eukaryota</taxon>
        <taxon>Sar</taxon>
        <taxon>Stramenopiles</taxon>
        <taxon>Ochrophyta</taxon>
        <taxon>Pelagophyceae</taxon>
        <taxon>Pelagomonadales</taxon>
        <taxon>Pelagomonadaceae</taxon>
        <taxon>Chrysophaeum</taxon>
    </lineage>
</organism>
<dbReference type="PANTHER" id="PTHR43968:SF14">
    <property type="entry name" value="GLUTATHIONE S-TRANSFERASE"/>
    <property type="match status" value="1"/>
</dbReference>
<dbReference type="SUPFAM" id="SSF47616">
    <property type="entry name" value="GST C-terminal domain-like"/>
    <property type="match status" value="1"/>
</dbReference>